<dbReference type="PANTHER" id="PTHR31319:SF71">
    <property type="entry name" value="CCT MOTIF FAMILY PROTEIN"/>
    <property type="match status" value="1"/>
</dbReference>
<dbReference type="PROSITE" id="PS51017">
    <property type="entry name" value="CCT"/>
    <property type="match status" value="1"/>
</dbReference>
<proteinExistence type="predicted"/>
<evidence type="ECO:0000256" key="3">
    <source>
        <dbReference type="PROSITE-ProRule" id="PRU00357"/>
    </source>
</evidence>
<evidence type="ECO:0000313" key="6">
    <source>
        <dbReference type="Proteomes" id="UP000594263"/>
    </source>
</evidence>
<keyword evidence="6" id="KW-1185">Reference proteome</keyword>
<dbReference type="AlphaFoldDB" id="A0A7N0U206"/>
<evidence type="ECO:0000259" key="4">
    <source>
        <dbReference type="PROSITE" id="PS51017"/>
    </source>
</evidence>
<organism evidence="5 6">
    <name type="scientific">Kalanchoe fedtschenkoi</name>
    <name type="common">Lavender scallops</name>
    <name type="synonym">South American air plant</name>
    <dbReference type="NCBI Taxonomy" id="63787"/>
    <lineage>
        <taxon>Eukaryota</taxon>
        <taxon>Viridiplantae</taxon>
        <taxon>Streptophyta</taxon>
        <taxon>Embryophyta</taxon>
        <taxon>Tracheophyta</taxon>
        <taxon>Spermatophyta</taxon>
        <taxon>Magnoliopsida</taxon>
        <taxon>eudicotyledons</taxon>
        <taxon>Gunneridae</taxon>
        <taxon>Pentapetalae</taxon>
        <taxon>Saxifragales</taxon>
        <taxon>Crassulaceae</taxon>
        <taxon>Kalanchoe</taxon>
    </lineage>
</organism>
<dbReference type="Gramene" id="Kaladp0052s0007.1.v1.1">
    <property type="protein sequence ID" value="Kaladp0052s0007.1.v1.1"/>
    <property type="gene ID" value="Kaladp0052s0007.v1.1"/>
</dbReference>
<dbReference type="GO" id="GO:0003700">
    <property type="term" value="F:DNA-binding transcription factor activity"/>
    <property type="evidence" value="ECO:0007669"/>
    <property type="project" value="TreeGrafter"/>
</dbReference>
<reference evidence="5" key="1">
    <citation type="submission" date="2021-01" db="UniProtKB">
        <authorList>
            <consortium name="EnsemblPlants"/>
        </authorList>
    </citation>
    <scope>IDENTIFICATION</scope>
</reference>
<name>A0A7N0U206_KALFE</name>
<feature type="domain" description="CCT" evidence="4">
    <location>
        <begin position="235"/>
        <end position="277"/>
    </location>
</feature>
<evidence type="ECO:0000256" key="1">
    <source>
        <dbReference type="ARBA" id="ARBA00004123"/>
    </source>
</evidence>
<dbReference type="InterPro" id="IPR045281">
    <property type="entry name" value="CONSTANS-like"/>
</dbReference>
<dbReference type="EnsemblPlants" id="Kaladp0052s0007.1.v1.1">
    <property type="protein sequence ID" value="Kaladp0052s0007.1.v1.1"/>
    <property type="gene ID" value="Kaladp0052s0007.v1.1"/>
</dbReference>
<sequence length="278" mass="31265">MYADPEMLFPYFQSFNQDIQQLEEFFQSLKPNASTNNLVQSSTISEYDLGGEGDLFNAPKAIIGESSVDIDPMTAAISMISCGDDAICSQGLEANAMETMQSAQLFSEVFYDCKRDLLAQTSIERPIFELCGMGDIKVPTVNMDTSQIEEKPVCEESTLQKSVSSCCLSSMECRNEITVRPNFLDFPTIDFDSVYGMRRAYSEGDIKTLGNGNVSIVQSPSERSTLLMNCSFEERQEKLNRYRSKKTKRNFGRKIKYACRKALADSQPRVRGRFAKTE</sequence>
<dbReference type="Proteomes" id="UP000594263">
    <property type="component" value="Unplaced"/>
</dbReference>
<keyword evidence="2 3" id="KW-0539">Nucleus</keyword>
<evidence type="ECO:0000256" key="2">
    <source>
        <dbReference type="ARBA" id="ARBA00023242"/>
    </source>
</evidence>
<dbReference type="Pfam" id="PF06203">
    <property type="entry name" value="CCT"/>
    <property type="match status" value="1"/>
</dbReference>
<dbReference type="PANTHER" id="PTHR31319">
    <property type="entry name" value="ZINC FINGER PROTEIN CONSTANS-LIKE 4"/>
    <property type="match status" value="1"/>
</dbReference>
<comment type="subcellular location">
    <subcellularLocation>
        <location evidence="1 3">Nucleus</location>
    </subcellularLocation>
</comment>
<dbReference type="GO" id="GO:0005634">
    <property type="term" value="C:nucleus"/>
    <property type="evidence" value="ECO:0007669"/>
    <property type="project" value="UniProtKB-SubCell"/>
</dbReference>
<accession>A0A7N0U206</accession>
<dbReference type="OMA" id="RIIISCT"/>
<dbReference type="InterPro" id="IPR010402">
    <property type="entry name" value="CCT_domain"/>
</dbReference>
<dbReference type="GO" id="GO:0009909">
    <property type="term" value="P:regulation of flower development"/>
    <property type="evidence" value="ECO:0007669"/>
    <property type="project" value="InterPro"/>
</dbReference>
<evidence type="ECO:0000313" key="5">
    <source>
        <dbReference type="EnsemblPlants" id="Kaladp0052s0007.1.v1.1"/>
    </source>
</evidence>
<protein>
    <recommendedName>
        <fullName evidence="4">CCT domain-containing protein</fullName>
    </recommendedName>
</protein>